<feature type="region of interest" description="Disordered" evidence="2">
    <location>
        <begin position="137"/>
        <end position="157"/>
    </location>
</feature>
<dbReference type="PANTHER" id="PTHR45766:SF6">
    <property type="entry name" value="SWI_SNF-RELATED MATRIX-ASSOCIATED ACTIN-DEPENDENT REGULATOR OF CHROMATIN SUBFAMILY A-LIKE PROTEIN 1"/>
    <property type="match status" value="1"/>
</dbReference>
<dbReference type="EMBL" id="MN739382">
    <property type="protein sequence ID" value="QHT01877.1"/>
    <property type="molecule type" value="Genomic_DNA"/>
</dbReference>
<dbReference type="GO" id="GO:0005524">
    <property type="term" value="F:ATP binding"/>
    <property type="evidence" value="ECO:0007669"/>
    <property type="project" value="InterPro"/>
</dbReference>
<organism evidence="4">
    <name type="scientific">viral metagenome</name>
    <dbReference type="NCBI Taxonomy" id="1070528"/>
    <lineage>
        <taxon>unclassified sequences</taxon>
        <taxon>metagenomes</taxon>
        <taxon>organismal metagenomes</taxon>
    </lineage>
</organism>
<dbReference type="Pfam" id="PF04851">
    <property type="entry name" value="ResIII"/>
    <property type="match status" value="1"/>
</dbReference>
<dbReference type="GO" id="GO:0031297">
    <property type="term" value="P:replication fork processing"/>
    <property type="evidence" value="ECO:0007669"/>
    <property type="project" value="TreeGrafter"/>
</dbReference>
<keyword evidence="1" id="KW-0378">Hydrolase</keyword>
<evidence type="ECO:0000256" key="1">
    <source>
        <dbReference type="ARBA" id="ARBA00022801"/>
    </source>
</evidence>
<dbReference type="InterPro" id="IPR006935">
    <property type="entry name" value="Helicase/UvrB_N"/>
</dbReference>
<dbReference type="AlphaFoldDB" id="A0A6C0CC09"/>
<dbReference type="SMART" id="SM00487">
    <property type="entry name" value="DEXDc"/>
    <property type="match status" value="1"/>
</dbReference>
<feature type="domain" description="Helicase ATP-binding" evidence="3">
    <location>
        <begin position="263"/>
        <end position="488"/>
    </location>
</feature>
<evidence type="ECO:0000259" key="3">
    <source>
        <dbReference type="PROSITE" id="PS51192"/>
    </source>
</evidence>
<dbReference type="InterPro" id="IPR027417">
    <property type="entry name" value="P-loop_NTPase"/>
</dbReference>
<name>A0A6C0CC09_9ZZZZ</name>
<dbReference type="InterPro" id="IPR014001">
    <property type="entry name" value="Helicase_ATP-bd"/>
</dbReference>
<dbReference type="Pfam" id="PF00271">
    <property type="entry name" value="Helicase_C"/>
    <property type="match status" value="1"/>
</dbReference>
<evidence type="ECO:0000256" key="2">
    <source>
        <dbReference type="SAM" id="MobiDB-lite"/>
    </source>
</evidence>
<dbReference type="GO" id="GO:0006281">
    <property type="term" value="P:DNA repair"/>
    <property type="evidence" value="ECO:0007669"/>
    <property type="project" value="TreeGrafter"/>
</dbReference>
<reference evidence="4" key="1">
    <citation type="journal article" date="2020" name="Nature">
        <title>Giant virus diversity and host interactions through global metagenomics.</title>
        <authorList>
            <person name="Schulz F."/>
            <person name="Roux S."/>
            <person name="Paez-Espino D."/>
            <person name="Jungbluth S."/>
            <person name="Walsh D.A."/>
            <person name="Denef V.J."/>
            <person name="McMahon K.D."/>
            <person name="Konstantinidis K.T."/>
            <person name="Eloe-Fadrosh E.A."/>
            <person name="Kyrpides N.C."/>
            <person name="Woyke T."/>
        </authorList>
    </citation>
    <scope>NUCLEOTIDE SEQUENCE</scope>
    <source>
        <strain evidence="4">GVMAG-M-3300020523-10</strain>
    </source>
</reference>
<dbReference type="PROSITE" id="PS51192">
    <property type="entry name" value="HELICASE_ATP_BIND_1"/>
    <property type="match status" value="1"/>
</dbReference>
<proteinExistence type="predicted"/>
<dbReference type="InterPro" id="IPR001650">
    <property type="entry name" value="Helicase_C-like"/>
</dbReference>
<dbReference type="GO" id="GO:0016787">
    <property type="term" value="F:hydrolase activity"/>
    <property type="evidence" value="ECO:0007669"/>
    <property type="project" value="UniProtKB-KW"/>
</dbReference>
<dbReference type="GO" id="GO:0043596">
    <property type="term" value="C:nuclear replication fork"/>
    <property type="evidence" value="ECO:0007669"/>
    <property type="project" value="TreeGrafter"/>
</dbReference>
<dbReference type="SUPFAM" id="SSF52540">
    <property type="entry name" value="P-loop containing nucleoside triphosphate hydrolases"/>
    <property type="match status" value="2"/>
</dbReference>
<accession>A0A6C0CC09</accession>
<dbReference type="GO" id="GO:0003677">
    <property type="term" value="F:DNA binding"/>
    <property type="evidence" value="ECO:0007669"/>
    <property type="project" value="InterPro"/>
</dbReference>
<sequence>MANETLQQLKIKPLPKAQEQFNIILNIPKEGVAPHIIDKTSEQLINRDQFFSSIQEYLEVVQKGYKKLSKMANSKGEEVVDAIKDAIKDPLNDDITTSKKDPKVGDPKNSFSQIVKTSAKLIITNPTEQTIKKSKIKLPSKERLTPKPGTPDMDKDKTIKQETKGKTIDESLVIPKDLRIGKTLYLNRIPKLEPNILIKAPSYYLDNREMFISFINSLFEPFKQQLLKEEAQLKAGKSSVSCDSSSSNDFSLLTHQKIVRDYINIYTPYRGLLLYHGLGSGKTCSSIAIAEGIKNDKQILVMTPASLRSNYIEELKKCGDYLYKKNQYWEFISTKTHPQYIEYLSTILKLPQEYIKTNGGVWFINIKKQPNYDILDFEDQQKINSQLDKMISYKYQFINYNGLRSSHLNGLTNGGTLNPFSNKVIIIDEAHNFISRIVNKLTRKTSLSMKLYNYLMDAENCKIILLSGTPIINYPNEIAILFNILRGTLRTYTCKLLIDKKPITKENLESLFSKANVLSYIDTIDYNAVSYELSITPNPFGYIKSGANKNKLVYSNELLTSAQIIEKITSALEAHNIKIANNKINVGGYKALPDNFDEFKSLFINPNNTINNQYMFKMRIVGLTSYFRSAQEQLMPSYDHSNPDDFKIIKVAMSDFQFGIYEEARVQERKLEEANKKKKSKKGKTGAQNDELYNDSASTYRIFSRAFCNFVFPKPDIVRPMPNSESTVESALDAIEEDIDNSIIAKNISEELLDDLTSAEKINNIDGKYDADDIKELEKDHAQTKLSDSSYGKRIAEALKELERNSGKYLSKVGLQKHSPKFLHILENIIDDDHKGIHLLYSQFKTLEGIGIFKLVLKENNFAEFKLKKNEKGEFILGLAPEDVGKPMYASYTGSETPEEREIIKNVLNSTWKLVPSSLLKSIMEIASDNFYGQLIKVLMITSSGAEGISLKNVRYVHITEPYWHPVRTHQVIGRARRICSHSDLPKELQTVKVFLYLMIFSETQLSSDLSIELRLKDLSKKDKKQVITSDEYLYEISSIKEEINASLLKSVKESAIDCAIHTRSSSKENDLKCFVIGNPREDKYVYTPNISNQDKDEGMKLNKKTEVVKLNELTINGIVYAFNKETKDLYDYDSYLKQELLLLGKLVQQEDGTHRFQKL</sequence>
<dbReference type="PANTHER" id="PTHR45766">
    <property type="entry name" value="DNA ANNEALING HELICASE AND ENDONUCLEASE ZRANB3 FAMILY MEMBER"/>
    <property type="match status" value="1"/>
</dbReference>
<protein>
    <recommendedName>
        <fullName evidence="3">Helicase ATP-binding domain-containing protein</fullName>
    </recommendedName>
</protein>
<evidence type="ECO:0000313" key="4">
    <source>
        <dbReference type="EMBL" id="QHT01877.1"/>
    </source>
</evidence>
<dbReference type="Gene3D" id="3.40.50.300">
    <property type="entry name" value="P-loop containing nucleotide triphosphate hydrolases"/>
    <property type="match status" value="2"/>
</dbReference>